<proteinExistence type="predicted"/>
<dbReference type="EMBL" id="JBHLTG010000002">
    <property type="protein sequence ID" value="MFC0678168.1"/>
    <property type="molecule type" value="Genomic_DNA"/>
</dbReference>
<dbReference type="InterPro" id="IPR036291">
    <property type="entry name" value="NAD(P)-bd_dom_sf"/>
</dbReference>
<dbReference type="Pfam" id="PF08240">
    <property type="entry name" value="ADH_N"/>
    <property type="match status" value="1"/>
</dbReference>
<evidence type="ECO:0000259" key="2">
    <source>
        <dbReference type="Pfam" id="PF00107"/>
    </source>
</evidence>
<evidence type="ECO:0000313" key="4">
    <source>
        <dbReference type="EMBL" id="MFC0678168.1"/>
    </source>
</evidence>
<protein>
    <submittedName>
        <fullName evidence="4">Zinc-binding dehydrogenase</fullName>
    </submittedName>
</protein>
<name>A0ABV6RMG5_9GAMM</name>
<dbReference type="PANTHER" id="PTHR43401">
    <property type="entry name" value="L-THREONINE 3-DEHYDROGENASE"/>
    <property type="match status" value="1"/>
</dbReference>
<feature type="domain" description="Alcohol dehydrogenase-like C-terminal" evidence="2">
    <location>
        <begin position="141"/>
        <end position="252"/>
    </location>
</feature>
<dbReference type="RefSeq" id="WP_386667780.1">
    <property type="nucleotide sequence ID" value="NZ_JBHLTG010000002.1"/>
</dbReference>
<comment type="caution">
    <text evidence="4">The sequence shown here is derived from an EMBL/GenBank/DDBJ whole genome shotgun (WGS) entry which is preliminary data.</text>
</comment>
<gene>
    <name evidence="4" type="ORF">ACFFGH_09985</name>
</gene>
<keyword evidence="1" id="KW-0560">Oxidoreductase</keyword>
<dbReference type="InterPro" id="IPR011032">
    <property type="entry name" value="GroES-like_sf"/>
</dbReference>
<dbReference type="SUPFAM" id="SSF51735">
    <property type="entry name" value="NAD(P)-binding Rossmann-fold domains"/>
    <property type="match status" value="1"/>
</dbReference>
<evidence type="ECO:0000256" key="1">
    <source>
        <dbReference type="ARBA" id="ARBA00023002"/>
    </source>
</evidence>
<dbReference type="InterPro" id="IPR013154">
    <property type="entry name" value="ADH-like_N"/>
</dbReference>
<evidence type="ECO:0000259" key="3">
    <source>
        <dbReference type="Pfam" id="PF08240"/>
    </source>
</evidence>
<evidence type="ECO:0000313" key="5">
    <source>
        <dbReference type="Proteomes" id="UP001589896"/>
    </source>
</evidence>
<dbReference type="Pfam" id="PF00107">
    <property type="entry name" value="ADH_zinc_N"/>
    <property type="match status" value="1"/>
</dbReference>
<dbReference type="SUPFAM" id="SSF50129">
    <property type="entry name" value="GroES-like"/>
    <property type="match status" value="1"/>
</dbReference>
<accession>A0ABV6RMG5</accession>
<reference evidence="4 5" key="1">
    <citation type="submission" date="2024-09" db="EMBL/GenBank/DDBJ databases">
        <authorList>
            <person name="Sun Q."/>
            <person name="Mori K."/>
        </authorList>
    </citation>
    <scope>NUCLEOTIDE SEQUENCE [LARGE SCALE GENOMIC DNA]</scope>
    <source>
        <strain evidence="4 5">KCTC 23076</strain>
    </source>
</reference>
<dbReference type="InterPro" id="IPR013149">
    <property type="entry name" value="ADH-like_C"/>
</dbReference>
<dbReference type="Proteomes" id="UP001589896">
    <property type="component" value="Unassembled WGS sequence"/>
</dbReference>
<sequence>MRYLAEVAPQTVRVAQSAAPALPDGHVRVQVAFAGVCHSDTARVKQGRGPFPARIGHEVSGTVTESTDPAVPAGARVVAYVEDGYATELIVPAWRTVPLHPDCSFEDAALAEPLACVIGGIEMLDLAHEPEVVIVGAGFMGLMALRLLVAGGHRVVVIEPREVARELAVKWGAERVLAPDDVTPDMMQASSVVVEATGAAGGLQLASDLTKIAGTLGVMGYHQSNGGKRTIDMESWNYRALKVLSLHHRDPHDVLRWIDRAQRLSAHGFLRPSELVDTTVTLDELPAVFAGETSYSAIKTLLDVTGEPAERGA</sequence>
<organism evidence="4 5">
    <name type="scientific">Lysobacter korlensis</name>
    <dbReference type="NCBI Taxonomy" id="553636"/>
    <lineage>
        <taxon>Bacteria</taxon>
        <taxon>Pseudomonadati</taxon>
        <taxon>Pseudomonadota</taxon>
        <taxon>Gammaproteobacteria</taxon>
        <taxon>Lysobacterales</taxon>
        <taxon>Lysobacteraceae</taxon>
        <taxon>Lysobacter</taxon>
    </lineage>
</organism>
<keyword evidence="5" id="KW-1185">Reference proteome</keyword>
<dbReference type="InterPro" id="IPR050129">
    <property type="entry name" value="Zn_alcohol_dh"/>
</dbReference>
<dbReference type="Gene3D" id="3.90.180.10">
    <property type="entry name" value="Medium-chain alcohol dehydrogenases, catalytic domain"/>
    <property type="match status" value="2"/>
</dbReference>
<feature type="domain" description="Alcohol dehydrogenase-like N-terminal" evidence="3">
    <location>
        <begin position="24"/>
        <end position="80"/>
    </location>
</feature>
<dbReference type="PANTHER" id="PTHR43401:SF2">
    <property type="entry name" value="L-THREONINE 3-DEHYDROGENASE"/>
    <property type="match status" value="1"/>
</dbReference>
<dbReference type="Gene3D" id="3.40.50.720">
    <property type="entry name" value="NAD(P)-binding Rossmann-like Domain"/>
    <property type="match status" value="1"/>
</dbReference>